<protein>
    <recommendedName>
        <fullName evidence="10">T-cell surface glycoprotein CD3 zeta chain</fullName>
    </recommendedName>
</protein>
<evidence type="ECO:0000256" key="3">
    <source>
        <dbReference type="ARBA" id="ARBA00022553"/>
    </source>
</evidence>
<keyword evidence="7" id="KW-0812">Transmembrane</keyword>
<gene>
    <name evidence="8" type="ORF">FQN60_001193</name>
</gene>
<name>A0A5J5D396_9PERO</name>
<sequence length="189" mass="21544">MWVLKVVRCFKVHTVNISVHWQVVSSATSSDHGKKRVRQEEQEIKTERKKSLFLQKRQKERRGGRVMYTLTTGVFVLFVLLVPVSSKGLFFSEPVICYYLDGVLVLYCIFATGLLFREKFYIPSVPRVAEDGGIYQELERLEDADPYQILEPSKAKKKAGKIKKPELTKAEDKDPSESLVPNGSDPPPP</sequence>
<keyword evidence="2" id="KW-1003">Cell membrane</keyword>
<comment type="subcellular location">
    <subcellularLocation>
        <location evidence="1">Cell membrane</location>
        <topology evidence="1">Single-pass type I membrane protein</topology>
    </subcellularLocation>
</comment>
<dbReference type="GO" id="GO:0002376">
    <property type="term" value="P:immune system process"/>
    <property type="evidence" value="ECO:0007669"/>
    <property type="project" value="UniProtKB-KW"/>
</dbReference>
<keyword evidence="9" id="KW-1185">Reference proteome</keyword>
<evidence type="ECO:0000313" key="8">
    <source>
        <dbReference type="EMBL" id="KAA8587999.1"/>
    </source>
</evidence>
<feature type="transmembrane region" description="Helical" evidence="7">
    <location>
        <begin position="96"/>
        <end position="116"/>
    </location>
</feature>
<evidence type="ECO:0000256" key="1">
    <source>
        <dbReference type="ARBA" id="ARBA00004251"/>
    </source>
</evidence>
<keyword evidence="4" id="KW-0391">Immunity</keyword>
<dbReference type="EMBL" id="VOFY01000011">
    <property type="protein sequence ID" value="KAA8587999.1"/>
    <property type="molecule type" value="Genomic_DNA"/>
</dbReference>
<keyword evidence="3" id="KW-0597">Phosphoprotein</keyword>
<dbReference type="AlphaFoldDB" id="A0A5J5D396"/>
<evidence type="ECO:0000256" key="2">
    <source>
        <dbReference type="ARBA" id="ARBA00022475"/>
    </source>
</evidence>
<keyword evidence="7" id="KW-1133">Transmembrane helix</keyword>
<reference evidence="8 9" key="1">
    <citation type="submission" date="2019-08" db="EMBL/GenBank/DDBJ databases">
        <title>A chromosome-level genome assembly, high-density linkage maps, and genome scans reveal the genomic architecture of hybrid incompatibilities underlying speciation via character displacement in darters (Percidae: Etheostominae).</title>
        <authorList>
            <person name="Moran R.L."/>
            <person name="Catchen J.M."/>
            <person name="Fuller R.C."/>
        </authorList>
    </citation>
    <scope>NUCLEOTIDE SEQUENCE [LARGE SCALE GENOMIC DNA]</scope>
    <source>
        <strain evidence="8">EspeVRDwgs_2016</strain>
        <tissue evidence="8">Muscle</tissue>
    </source>
</reference>
<evidence type="ECO:0000256" key="6">
    <source>
        <dbReference type="SAM" id="MobiDB-lite"/>
    </source>
</evidence>
<dbReference type="InterPro" id="IPR021663">
    <property type="entry name" value="CD3_zeta/IgE_Fc_rcpt_gamma"/>
</dbReference>
<accession>A0A5J5D396</accession>
<feature type="compositionally biased region" description="Basic and acidic residues" evidence="6">
    <location>
        <begin position="163"/>
        <end position="176"/>
    </location>
</feature>
<feature type="region of interest" description="Disordered" evidence="6">
    <location>
        <begin position="152"/>
        <end position="189"/>
    </location>
</feature>
<evidence type="ECO:0000256" key="7">
    <source>
        <dbReference type="SAM" id="Phobius"/>
    </source>
</evidence>
<dbReference type="GO" id="GO:0098797">
    <property type="term" value="C:plasma membrane protein complex"/>
    <property type="evidence" value="ECO:0007669"/>
    <property type="project" value="UniProtKB-ARBA"/>
</dbReference>
<evidence type="ECO:0008006" key="10">
    <source>
        <dbReference type="Google" id="ProtNLM"/>
    </source>
</evidence>
<keyword evidence="7" id="KW-0472">Membrane</keyword>
<organism evidence="8 9">
    <name type="scientific">Etheostoma spectabile</name>
    <name type="common">orangethroat darter</name>
    <dbReference type="NCBI Taxonomy" id="54343"/>
    <lineage>
        <taxon>Eukaryota</taxon>
        <taxon>Metazoa</taxon>
        <taxon>Chordata</taxon>
        <taxon>Craniata</taxon>
        <taxon>Vertebrata</taxon>
        <taxon>Euteleostomi</taxon>
        <taxon>Actinopterygii</taxon>
        <taxon>Neopterygii</taxon>
        <taxon>Teleostei</taxon>
        <taxon>Neoteleostei</taxon>
        <taxon>Acanthomorphata</taxon>
        <taxon>Eupercaria</taxon>
        <taxon>Perciformes</taxon>
        <taxon>Percoidei</taxon>
        <taxon>Percidae</taxon>
        <taxon>Etheostomatinae</taxon>
        <taxon>Etheostoma</taxon>
    </lineage>
</organism>
<evidence type="ECO:0000256" key="5">
    <source>
        <dbReference type="ARBA" id="ARBA00023170"/>
    </source>
</evidence>
<feature type="transmembrane region" description="Helical" evidence="7">
    <location>
        <begin position="66"/>
        <end position="84"/>
    </location>
</feature>
<evidence type="ECO:0000313" key="9">
    <source>
        <dbReference type="Proteomes" id="UP000327493"/>
    </source>
</evidence>
<dbReference type="Pfam" id="PF11628">
    <property type="entry name" value="TCR_zetazeta"/>
    <property type="match status" value="1"/>
</dbReference>
<comment type="caution">
    <text evidence="8">The sequence shown here is derived from an EMBL/GenBank/DDBJ whole genome shotgun (WGS) entry which is preliminary data.</text>
</comment>
<dbReference type="Proteomes" id="UP000327493">
    <property type="component" value="Chromosome 11"/>
</dbReference>
<proteinExistence type="predicted"/>
<keyword evidence="5" id="KW-0675">Receptor</keyword>
<evidence type="ECO:0000256" key="4">
    <source>
        <dbReference type="ARBA" id="ARBA00022859"/>
    </source>
</evidence>